<evidence type="ECO:0000313" key="3">
    <source>
        <dbReference type="Proteomes" id="UP000053342"/>
    </source>
</evidence>
<gene>
    <name evidence="2" type="ORF">PV06_09641</name>
</gene>
<dbReference type="STRING" id="215243.A0A0D2AET7"/>
<accession>A0A0D2AET7</accession>
<feature type="compositionally biased region" description="Polar residues" evidence="1">
    <location>
        <begin position="45"/>
        <end position="67"/>
    </location>
</feature>
<feature type="region of interest" description="Disordered" evidence="1">
    <location>
        <begin position="37"/>
        <end position="99"/>
    </location>
</feature>
<evidence type="ECO:0008006" key="4">
    <source>
        <dbReference type="Google" id="ProtNLM"/>
    </source>
</evidence>
<organism evidence="2 3">
    <name type="scientific">Exophiala oligosperma</name>
    <dbReference type="NCBI Taxonomy" id="215243"/>
    <lineage>
        <taxon>Eukaryota</taxon>
        <taxon>Fungi</taxon>
        <taxon>Dikarya</taxon>
        <taxon>Ascomycota</taxon>
        <taxon>Pezizomycotina</taxon>
        <taxon>Eurotiomycetes</taxon>
        <taxon>Chaetothyriomycetidae</taxon>
        <taxon>Chaetothyriales</taxon>
        <taxon>Herpotrichiellaceae</taxon>
        <taxon>Exophiala</taxon>
    </lineage>
</organism>
<evidence type="ECO:0000313" key="2">
    <source>
        <dbReference type="EMBL" id="KIW38691.1"/>
    </source>
</evidence>
<dbReference type="HOGENOM" id="CLU_018147_1_0_1"/>
<dbReference type="Gene3D" id="1.25.40.10">
    <property type="entry name" value="Tetratricopeptide repeat domain"/>
    <property type="match status" value="1"/>
</dbReference>
<dbReference type="RefSeq" id="XP_016258907.1">
    <property type="nucleotide sequence ID" value="XM_016411100.1"/>
</dbReference>
<dbReference type="GeneID" id="27361715"/>
<keyword evidence="3" id="KW-1185">Reference proteome</keyword>
<dbReference type="InterPro" id="IPR011990">
    <property type="entry name" value="TPR-like_helical_dom_sf"/>
</dbReference>
<dbReference type="AlphaFoldDB" id="A0A0D2AET7"/>
<proteinExistence type="predicted"/>
<dbReference type="VEuPathDB" id="FungiDB:PV06_09641"/>
<dbReference type="Proteomes" id="UP000053342">
    <property type="component" value="Unassembled WGS sequence"/>
</dbReference>
<dbReference type="EMBL" id="KN847341">
    <property type="protein sequence ID" value="KIW38691.1"/>
    <property type="molecule type" value="Genomic_DNA"/>
</dbReference>
<dbReference type="OrthoDB" id="185373at2759"/>
<evidence type="ECO:0000256" key="1">
    <source>
        <dbReference type="SAM" id="MobiDB-lite"/>
    </source>
</evidence>
<sequence>MPVRSLGSFFQCYRFRKPKCPSRPAIACRYLTGFPTSHGSRHETSSPQSSLNTTSPPSLAPRSSQTVAFRPINAQPQDSLGPQHWKSQDIEGFSGRGVPQDGRGADEAIFWGPGCFWHEGTHVRRPKPKKFEGTWRKLYKRLVLSFNNDLERARRSVERHRQTAISFVRYDDVEKLRVAWLDMPRVSRRKMLPCVLIGSLVDSARKTLLMLTMLPVLPRDWRMRCECLAYLDMVHREEIDANPDLQALFSKQIDRISRAETWPKLAEMPLPFLTLLLRHNTTRRCEDIIDGVFAATKSVTVPTLLGMVDHYIRTGNAEQAVELLFLIPVEQHEEYQQRILDRVAKVILIDTIVETEGVHNFQWIPKLMQLGITINAKVHNFIIERAIALGRPNVAWELYRFMEREKIDVDARRHLVLLRDGFENNERDKIDTIMSAIHERPDLFDDPYLVSYMMHIIRVICRGERKLSTESSINHVLAVYNRAYSRESLVGLGLVEAVQELHVSDRQLLQPKPGLLAFAIWAITLCQTDERQVSRLWHWILHMIKQGDALLLEAAKHDVLYNGFVHFYCAHPSTLSNAFGVVHEMVNLGHCSPSQRTWSELLYGTLRYGQEDMARHIWRDMLTDDMRSNKLSWEFLLTRFEQSAFVQEMIQDTIEDSDGAYIGSSHGLIKKDDLFTPRSGST</sequence>
<name>A0A0D2AET7_9EURO</name>
<protein>
    <recommendedName>
        <fullName evidence="4">Pentatricopeptide repeat domain-containing protein</fullName>
    </recommendedName>
</protein>
<reference evidence="2 3" key="1">
    <citation type="submission" date="2015-01" db="EMBL/GenBank/DDBJ databases">
        <title>The Genome Sequence of Exophiala oligosperma CBS72588.</title>
        <authorList>
            <consortium name="The Broad Institute Genomics Platform"/>
            <person name="Cuomo C."/>
            <person name="de Hoog S."/>
            <person name="Gorbushina A."/>
            <person name="Stielow B."/>
            <person name="Teixiera M."/>
            <person name="Abouelleil A."/>
            <person name="Chapman S.B."/>
            <person name="Priest M."/>
            <person name="Young S.K."/>
            <person name="Wortman J."/>
            <person name="Nusbaum C."/>
            <person name="Birren B."/>
        </authorList>
    </citation>
    <scope>NUCLEOTIDE SEQUENCE [LARGE SCALE GENOMIC DNA]</scope>
    <source>
        <strain evidence="2 3">CBS 72588</strain>
    </source>
</reference>